<proteinExistence type="predicted"/>
<sequence>VVQATVKITTTSVQLAVKQSSNELFLPSGVRCKASAGQCIDADGTETYWTVVLVDGCKFNHYDALYEGMAHRLTPKPGEEALIIYTVTTKETTFALAKTNDFNLCGYRMMQTEHPKLFILETQREKTFKAPGKIAIDNLDIFSYVNSKFIYVEKHVKTQLNRLYRDIMQQKCSLERQILQNALSFSSIAPDEMAYRIMKTPGYTVVTAGEVIYIKCMPVECRIRHTETCYNELLVTHSNKSYFLSPRSMIILKPLRRGTALRFWQPCIGCTIRVPAHAKAGRVTATADDQAAHETQVEVHKPLRSGHERDLLDGRS</sequence>
<feature type="non-terminal residue" evidence="1">
    <location>
        <position position="1"/>
    </location>
</feature>
<dbReference type="Proteomes" id="UP000279307">
    <property type="component" value="Chromosome 11"/>
</dbReference>
<name>A0A3L8D9S2_OOCBI</name>
<comment type="caution">
    <text evidence="1">The sequence shown here is derived from an EMBL/GenBank/DDBJ whole genome shotgun (WGS) entry which is preliminary data.</text>
</comment>
<dbReference type="AlphaFoldDB" id="A0A3L8D9S2"/>
<reference evidence="1 2" key="1">
    <citation type="journal article" date="2018" name="Genome Res.">
        <title>The genomic architecture and molecular evolution of ant odorant receptors.</title>
        <authorList>
            <person name="McKenzie S.K."/>
            <person name="Kronauer D.J.C."/>
        </authorList>
    </citation>
    <scope>NUCLEOTIDE SEQUENCE [LARGE SCALE GENOMIC DNA]</scope>
    <source>
        <strain evidence="1">Clonal line C1</strain>
    </source>
</reference>
<organism evidence="1 2">
    <name type="scientific">Ooceraea biroi</name>
    <name type="common">Clonal raider ant</name>
    <name type="synonym">Cerapachys biroi</name>
    <dbReference type="NCBI Taxonomy" id="2015173"/>
    <lineage>
        <taxon>Eukaryota</taxon>
        <taxon>Metazoa</taxon>
        <taxon>Ecdysozoa</taxon>
        <taxon>Arthropoda</taxon>
        <taxon>Hexapoda</taxon>
        <taxon>Insecta</taxon>
        <taxon>Pterygota</taxon>
        <taxon>Neoptera</taxon>
        <taxon>Endopterygota</taxon>
        <taxon>Hymenoptera</taxon>
        <taxon>Apocrita</taxon>
        <taxon>Aculeata</taxon>
        <taxon>Formicoidea</taxon>
        <taxon>Formicidae</taxon>
        <taxon>Dorylinae</taxon>
        <taxon>Ooceraea</taxon>
    </lineage>
</organism>
<evidence type="ECO:0000313" key="1">
    <source>
        <dbReference type="EMBL" id="RLU17255.1"/>
    </source>
</evidence>
<accession>A0A3L8D9S2</accession>
<dbReference type="Pfam" id="PF24664">
    <property type="entry name" value="Monjiviricetes_fusion"/>
    <property type="match status" value="1"/>
</dbReference>
<evidence type="ECO:0000313" key="2">
    <source>
        <dbReference type="Proteomes" id="UP000279307"/>
    </source>
</evidence>
<protein>
    <submittedName>
        <fullName evidence="1">Uncharacterized protein</fullName>
    </submittedName>
</protein>
<dbReference type="EMBL" id="QOIP01000011">
    <property type="protein sequence ID" value="RLU17255.1"/>
    <property type="molecule type" value="Genomic_DNA"/>
</dbReference>
<gene>
    <name evidence="1" type="ORF">DMN91_011324</name>
</gene>
<dbReference type="OrthoDB" id="7694428at2759"/>